<evidence type="ECO:0000313" key="24">
    <source>
        <dbReference type="Proteomes" id="UP000682877"/>
    </source>
</evidence>
<feature type="region of interest" description="Disordered" evidence="20">
    <location>
        <begin position="189"/>
        <end position="235"/>
    </location>
</feature>
<evidence type="ECO:0000256" key="11">
    <source>
        <dbReference type="ARBA" id="ARBA00022968"/>
    </source>
</evidence>
<evidence type="ECO:0000256" key="3">
    <source>
        <dbReference type="ARBA" id="ARBA00007843"/>
    </source>
</evidence>
<reference evidence="23" key="1">
    <citation type="submission" date="2021-01" db="EMBL/GenBank/DDBJ databases">
        <authorList>
            <person name="Bezrukov I."/>
        </authorList>
    </citation>
    <scope>NUCLEOTIDE SEQUENCE</scope>
</reference>
<keyword evidence="24" id="KW-1185">Reference proteome</keyword>
<evidence type="ECO:0000256" key="4">
    <source>
        <dbReference type="ARBA" id="ARBA00009658"/>
    </source>
</evidence>
<feature type="repeat" description="PPR" evidence="19">
    <location>
        <begin position="822"/>
        <end position="856"/>
    </location>
</feature>
<dbReference type="SUPFAM" id="SSF117892">
    <property type="entry name" value="Band 7/SPFH domain"/>
    <property type="match status" value="1"/>
</dbReference>
<sequence length="1050" mass="117078">MSSSIISSVVLFFFLFTIPYIQSQPTAPAPTTGTSPINLTAILETGHQFTTLIRLLNTTQVGFQVSVQLNSSDQGMTIFAPTDNAFNNLKPGTLNSLTYQQQIQLMLYHIIPKYYSLSDLLLASNPVRTQATGYEGGVFGLNFTGQAQSNQVNVSTGVVETRINNALRQQFPLAVYVVDSVLLPEELFGTKTTPTGAPAPKSTTSPSDADSPAGDDEHKSAGSSMKNTTLNPNPSLLLSSPRHFQNFQVFVKNMNFKNVKVPKGPGGGVIAAVVIGGLSLYGATHTLYNVDGGHRAIVFNRLVGIKDKVYPEGTHLMIPWFERPIIYDVRAKPYLVESTSGSRDLQMVKIGLRVLTRPMADQLPEVYRSLGENYRERVLPSIIHETLKAVVAQYNASQLITQRESVSREIRKILTARAANFHIALDDVSITGLTFGKEFTAAIEGKQVAAQEAERAKFIVEKAEQDKRSAVIRAEGEAKSAQLIGQAIANNQAFLTLRKIEAAREIAQTISKSANKVYLSSNDLLLNLQAMDLDRVKSRNEWKQIHASIIIHGLSQSSFMVTKMVDWCDKFGDMDYATRLFNQVSNPNVFLYNSIIRAYTHNSLYCDVIRIYKQLLMKSIEFPDRFTFPFMFKSCASLGSCYLGKQVHGHLYKFGPRFHVVTENALIDMYMKFDDLVDAHKVFDEMSERDVISWNSLLSGYARLGQMKKAKGLFYLMPDKTIVSWTAMISGYTGIGCYVEAMDFFREMQLAGIEPDEISLISVLPSCAHLGSLELGKWIHMYAERRGFLKQTGVCNALIEMYSKCGMICQAIQLFGQMKGKDVISWSTMISGYAHHGNAHGAVETFNEMQRAKVKPNGITFLGLLSACSHVGMWQEGLKYFDMMRHDYQIEPKIEHYGCLIDVLARAGKLERAVEITKTMPVKPDSKIWGSLLSSCRTKGNLDVALVAMDHLVELEPEDMGNYVLLANIYADLGKWEDVSRLRKMIRNENMKKTPGCSLIEVNNIVQEFVAGDNSKPFWTEISLVLQLFTSHQDHDVINNNNALAFIGMI</sequence>
<evidence type="ECO:0000256" key="12">
    <source>
        <dbReference type="ARBA" id="ARBA00022974"/>
    </source>
</evidence>
<evidence type="ECO:0000256" key="19">
    <source>
        <dbReference type="PROSITE-ProRule" id="PRU00708"/>
    </source>
</evidence>
<dbReference type="CDD" id="cd03401">
    <property type="entry name" value="SPFH_prohibitin"/>
    <property type="match status" value="1"/>
</dbReference>
<evidence type="ECO:0000256" key="8">
    <source>
        <dbReference type="ARBA" id="ARBA00022729"/>
    </source>
</evidence>
<keyword evidence="14" id="KW-0472">Membrane</keyword>
<feature type="repeat" description="PPR" evidence="19">
    <location>
        <begin position="721"/>
        <end position="755"/>
    </location>
</feature>
<dbReference type="Gene3D" id="1.25.40.10">
    <property type="entry name" value="Tetratricopeptide repeat domain"/>
    <property type="match status" value="4"/>
</dbReference>
<evidence type="ECO:0000256" key="7">
    <source>
        <dbReference type="ARBA" id="ARBA00022622"/>
    </source>
</evidence>
<evidence type="ECO:0000256" key="17">
    <source>
        <dbReference type="ARBA" id="ARBA00024686"/>
    </source>
</evidence>
<dbReference type="GO" id="GO:0003723">
    <property type="term" value="F:RNA binding"/>
    <property type="evidence" value="ECO:0007669"/>
    <property type="project" value="InterPro"/>
</dbReference>
<dbReference type="GO" id="GO:0009451">
    <property type="term" value="P:RNA modification"/>
    <property type="evidence" value="ECO:0007669"/>
    <property type="project" value="InterPro"/>
</dbReference>
<keyword evidence="11" id="KW-0812">Transmembrane</keyword>
<dbReference type="Pfam" id="PF01145">
    <property type="entry name" value="Band_7"/>
    <property type="match status" value="1"/>
</dbReference>
<comment type="similarity">
    <text evidence="3">Belongs to the fasciclin-like AGP family.</text>
</comment>
<evidence type="ECO:0000313" key="23">
    <source>
        <dbReference type="EMBL" id="CAE5992146.1"/>
    </source>
</evidence>
<feature type="repeat" description="PPR" evidence="19">
    <location>
        <begin position="690"/>
        <end position="720"/>
    </location>
</feature>
<keyword evidence="12" id="KW-0654">Proteoglycan</keyword>
<dbReference type="GO" id="GO:0009834">
    <property type="term" value="P:plant-type secondary cell wall biogenesis"/>
    <property type="evidence" value="ECO:0007669"/>
    <property type="project" value="UniProtKB-ARBA"/>
</dbReference>
<evidence type="ECO:0000256" key="13">
    <source>
        <dbReference type="ARBA" id="ARBA00023128"/>
    </source>
</evidence>
<dbReference type="PRINTS" id="PR00679">
    <property type="entry name" value="PROHIBITIN"/>
</dbReference>
<keyword evidence="8 21" id="KW-0732">Signal</keyword>
<dbReference type="Pfam" id="PF20431">
    <property type="entry name" value="E_motif"/>
    <property type="match status" value="1"/>
</dbReference>
<dbReference type="GO" id="GO:0005743">
    <property type="term" value="C:mitochondrial inner membrane"/>
    <property type="evidence" value="ECO:0007669"/>
    <property type="project" value="UniProtKB-SubCell"/>
</dbReference>
<evidence type="ECO:0000256" key="15">
    <source>
        <dbReference type="ARBA" id="ARBA00023180"/>
    </source>
</evidence>
<dbReference type="Gene3D" id="2.30.180.10">
    <property type="entry name" value="FAS1 domain"/>
    <property type="match status" value="1"/>
</dbReference>
<evidence type="ECO:0000256" key="20">
    <source>
        <dbReference type="SAM" id="MobiDB-lite"/>
    </source>
</evidence>
<evidence type="ECO:0000256" key="21">
    <source>
        <dbReference type="SAM" id="SignalP"/>
    </source>
</evidence>
<proteinExistence type="inferred from homology"/>
<keyword evidence="13" id="KW-0496">Mitochondrion</keyword>
<dbReference type="InterPro" id="IPR000163">
    <property type="entry name" value="Prohibitin"/>
</dbReference>
<dbReference type="InterPro" id="IPR011990">
    <property type="entry name" value="TPR-like_helical_dom_sf"/>
</dbReference>
<evidence type="ECO:0000256" key="5">
    <source>
        <dbReference type="ARBA" id="ARBA00011786"/>
    </source>
</evidence>
<keyword evidence="6" id="KW-1003">Cell membrane</keyword>
<dbReference type="Pfam" id="PF02469">
    <property type="entry name" value="Fasciclin"/>
    <property type="match status" value="1"/>
</dbReference>
<accession>A0A8S1ZZJ4</accession>
<dbReference type="Gene3D" id="3.30.479.30">
    <property type="entry name" value="Band 7 domain"/>
    <property type="match status" value="1"/>
</dbReference>
<dbReference type="FunFam" id="1.25.40.10:FF:001214">
    <property type="entry name" value="Pentatricopeptide repeat-containing protein At2g20540"/>
    <property type="match status" value="1"/>
</dbReference>
<dbReference type="InterPro" id="IPR001107">
    <property type="entry name" value="Band_7"/>
</dbReference>
<feature type="domain" description="FAS1" evidence="22">
    <location>
        <begin position="36"/>
        <end position="182"/>
    </location>
</feature>
<evidence type="ECO:0000259" key="22">
    <source>
        <dbReference type="PROSITE" id="PS50213"/>
    </source>
</evidence>
<keyword evidence="16" id="KW-0449">Lipoprotein</keyword>
<dbReference type="PROSITE" id="PS50213">
    <property type="entry name" value="FAS1"/>
    <property type="match status" value="1"/>
</dbReference>
<dbReference type="FunFam" id="1.25.40.10:FF:000280">
    <property type="entry name" value="Pentatricopeptide repeat-containing protein"/>
    <property type="match status" value="1"/>
</dbReference>
<keyword evidence="11" id="KW-0735">Signal-anchor</keyword>
<dbReference type="SMART" id="SM00554">
    <property type="entry name" value="FAS1"/>
    <property type="match status" value="1"/>
</dbReference>
<evidence type="ECO:0000256" key="1">
    <source>
        <dbReference type="ARBA" id="ARBA00004140"/>
    </source>
</evidence>
<keyword evidence="15" id="KW-0325">Glycoprotein</keyword>
<dbReference type="FunFam" id="2.30.180.10:FF:000006">
    <property type="entry name" value="Fasciclin-like arabinogalactan protein 11"/>
    <property type="match status" value="1"/>
</dbReference>
<comment type="subunit">
    <text evidence="5">Component of a prohibitin multimeric complex in mitochondrial membranes.</text>
</comment>
<dbReference type="Proteomes" id="UP000682877">
    <property type="component" value="Chromosome 3"/>
</dbReference>
<evidence type="ECO:0000256" key="16">
    <source>
        <dbReference type="ARBA" id="ARBA00023288"/>
    </source>
</evidence>
<dbReference type="SMART" id="SM00244">
    <property type="entry name" value="PHB"/>
    <property type="match status" value="1"/>
</dbReference>
<name>A0A8S1ZZJ4_ARAAE</name>
<gene>
    <name evidence="23" type="ORF">AARE701A_LOCUS9060</name>
</gene>
<evidence type="ECO:0000256" key="2">
    <source>
        <dbReference type="ARBA" id="ARBA00004609"/>
    </source>
</evidence>
<dbReference type="FunFam" id="3.30.479.30:FF:000001">
    <property type="entry name" value="Prohibitin 2"/>
    <property type="match status" value="1"/>
</dbReference>
<dbReference type="InterPro" id="IPR000782">
    <property type="entry name" value="FAS1_domain"/>
</dbReference>
<feature type="compositionally biased region" description="Low complexity" evidence="20">
    <location>
        <begin position="189"/>
        <end position="212"/>
    </location>
</feature>
<dbReference type="AlphaFoldDB" id="A0A8S1ZZJ4"/>
<dbReference type="InterPro" id="IPR036013">
    <property type="entry name" value="Band_7/SPFH_dom_sf"/>
</dbReference>
<dbReference type="Pfam" id="PF13041">
    <property type="entry name" value="PPR_2"/>
    <property type="match status" value="2"/>
</dbReference>
<feature type="signal peptide" evidence="21">
    <location>
        <begin position="1"/>
        <end position="23"/>
    </location>
</feature>
<evidence type="ECO:0000256" key="14">
    <source>
        <dbReference type="ARBA" id="ARBA00023136"/>
    </source>
</evidence>
<dbReference type="Pfam" id="PF01535">
    <property type="entry name" value="PPR"/>
    <property type="match status" value="3"/>
</dbReference>
<dbReference type="InterPro" id="IPR046848">
    <property type="entry name" value="E_motif"/>
</dbReference>
<dbReference type="InterPro" id="IPR002885">
    <property type="entry name" value="PPR_rpt"/>
</dbReference>
<dbReference type="InterPro" id="IPR036378">
    <property type="entry name" value="FAS1_dom_sf"/>
</dbReference>
<dbReference type="GO" id="GO:0098552">
    <property type="term" value="C:side of membrane"/>
    <property type="evidence" value="ECO:0007669"/>
    <property type="project" value="UniProtKB-KW"/>
</dbReference>
<comment type="subcellular location">
    <subcellularLocation>
        <location evidence="2">Cell membrane</location>
        <topology evidence="2">Lipid-anchor</topology>
        <topology evidence="2">GPI-anchor</topology>
    </subcellularLocation>
    <subcellularLocation>
        <location evidence="1">Mitochondrion inner membrane</location>
        <topology evidence="1">Single-pass type II membrane protein</topology>
    </subcellularLocation>
</comment>
<dbReference type="InterPro" id="IPR046960">
    <property type="entry name" value="PPR_At4g14850-like_plant"/>
</dbReference>
<dbReference type="EMBL" id="LR999453">
    <property type="protein sequence ID" value="CAE5992146.1"/>
    <property type="molecule type" value="Genomic_DNA"/>
</dbReference>
<feature type="chain" id="PRO_5035906358" description="FAS1 domain-containing protein" evidence="21">
    <location>
        <begin position="24"/>
        <end position="1050"/>
    </location>
</feature>
<keyword evidence="9" id="KW-0677">Repeat</keyword>
<dbReference type="NCBIfam" id="TIGR00756">
    <property type="entry name" value="PPR"/>
    <property type="match status" value="4"/>
</dbReference>
<comment type="function">
    <text evidence="17">May be a cell surface adhesion protein.</text>
</comment>
<comment type="similarity">
    <text evidence="18">Belongs to the PPR family. PCMP-E subfamily.</text>
</comment>
<organism evidence="23 24">
    <name type="scientific">Arabidopsis arenosa</name>
    <name type="common">Sand rock-cress</name>
    <name type="synonym">Cardaminopsis arenosa</name>
    <dbReference type="NCBI Taxonomy" id="38785"/>
    <lineage>
        <taxon>Eukaryota</taxon>
        <taxon>Viridiplantae</taxon>
        <taxon>Streptophyta</taxon>
        <taxon>Embryophyta</taxon>
        <taxon>Tracheophyta</taxon>
        <taxon>Spermatophyta</taxon>
        <taxon>Magnoliopsida</taxon>
        <taxon>eudicotyledons</taxon>
        <taxon>Gunneridae</taxon>
        <taxon>Pentapetalae</taxon>
        <taxon>rosids</taxon>
        <taxon>malvids</taxon>
        <taxon>Brassicales</taxon>
        <taxon>Brassicaceae</taxon>
        <taxon>Camelineae</taxon>
        <taxon>Arabidopsis</taxon>
    </lineage>
</organism>
<keyword evidence="10" id="KW-0999">Mitochondrion inner membrane</keyword>
<dbReference type="FunFam" id="1.25.40.10:FF:000031">
    <property type="entry name" value="Pentatricopeptide repeat-containing protein mitochondrial"/>
    <property type="match status" value="1"/>
</dbReference>
<dbReference type="PANTHER" id="PTHR47926:SF415">
    <property type="entry name" value="PENTATRICOPEPTIDE REPEAT-CONTAINING PROTEIN"/>
    <property type="match status" value="1"/>
</dbReference>
<evidence type="ECO:0000256" key="6">
    <source>
        <dbReference type="ARBA" id="ARBA00022475"/>
    </source>
</evidence>
<evidence type="ECO:0000256" key="10">
    <source>
        <dbReference type="ARBA" id="ARBA00022792"/>
    </source>
</evidence>
<evidence type="ECO:0000256" key="18">
    <source>
        <dbReference type="ARBA" id="ARBA00061659"/>
    </source>
</evidence>
<comment type="similarity">
    <text evidence="4">Belongs to the prohibitin family.</text>
</comment>
<dbReference type="SUPFAM" id="SSF48452">
    <property type="entry name" value="TPR-like"/>
    <property type="match status" value="2"/>
</dbReference>
<protein>
    <recommendedName>
        <fullName evidence="22">FAS1 domain-containing protein</fullName>
    </recommendedName>
</protein>
<dbReference type="GO" id="GO:0005886">
    <property type="term" value="C:plasma membrane"/>
    <property type="evidence" value="ECO:0007669"/>
    <property type="project" value="UniProtKB-SubCell"/>
</dbReference>
<keyword evidence="7" id="KW-0336">GPI-anchor</keyword>
<evidence type="ECO:0000256" key="9">
    <source>
        <dbReference type="ARBA" id="ARBA00022737"/>
    </source>
</evidence>
<dbReference type="PANTHER" id="PTHR47926">
    <property type="entry name" value="PENTATRICOPEPTIDE REPEAT-CONTAINING PROTEIN"/>
    <property type="match status" value="1"/>
</dbReference>
<dbReference type="SUPFAM" id="SSF82153">
    <property type="entry name" value="FAS1 domain"/>
    <property type="match status" value="1"/>
</dbReference>
<dbReference type="PROSITE" id="PS51375">
    <property type="entry name" value="PPR"/>
    <property type="match status" value="3"/>
</dbReference>